<gene>
    <name evidence="1" type="ORF">MVI01_55590</name>
    <name evidence="2" type="ORF">SAMN04488504_10655</name>
</gene>
<dbReference type="AlphaFoldDB" id="A0A511HJZ7"/>
<dbReference type="RefSeq" id="WP_090490938.1">
    <property type="nucleotide sequence ID" value="NZ_BJVY01000038.1"/>
</dbReference>
<dbReference type="EMBL" id="FNAJ01000006">
    <property type="protein sequence ID" value="SDE33853.1"/>
    <property type="molecule type" value="Genomic_DNA"/>
</dbReference>
<organism evidence="1 4">
    <name type="scientific">Myxococcus virescens</name>
    <dbReference type="NCBI Taxonomy" id="83456"/>
    <lineage>
        <taxon>Bacteria</taxon>
        <taxon>Pseudomonadati</taxon>
        <taxon>Myxococcota</taxon>
        <taxon>Myxococcia</taxon>
        <taxon>Myxococcales</taxon>
        <taxon>Cystobacterineae</taxon>
        <taxon>Myxococcaceae</taxon>
        <taxon>Myxococcus</taxon>
    </lineage>
</organism>
<keyword evidence="3" id="KW-1185">Reference proteome</keyword>
<sequence length="240" mass="26227">MTRFFWLREDEAATAAFSGSFNAAHKWSLPGVKCSACGTTWSSWGNHYPLVDLSQLPERAAFEKARPEPFTEFSRLRELVRPLAPPDAELPPGAAFGPLVGTASGEFGPFTWQGTSLLLVRRDALERLQAEGVRGLLGGQTELRFRKKESPELLDLQLEPRGLLHPDCIPSDASPPCPTCGRNAFARPDAPILAAASLPADVDAFRLVNFATMIIGTDRFVDAVRRLGLEGIACRELPTR</sequence>
<dbReference type="InterPro" id="IPR011750">
    <property type="entry name" value="Gmx_para_CXXCG"/>
</dbReference>
<evidence type="ECO:0000313" key="4">
    <source>
        <dbReference type="Proteomes" id="UP000321224"/>
    </source>
</evidence>
<accession>A0A511HJZ7</accession>
<dbReference type="Pfam" id="PF09535">
    <property type="entry name" value="Gmx_para_CXXCG"/>
    <property type="match status" value="1"/>
</dbReference>
<comment type="caution">
    <text evidence="1">The sequence shown here is derived from an EMBL/GenBank/DDBJ whole genome shotgun (WGS) entry which is preliminary data.</text>
</comment>
<reference evidence="2 3" key="1">
    <citation type="submission" date="2016-10" db="EMBL/GenBank/DDBJ databases">
        <authorList>
            <person name="Varghese N."/>
            <person name="Submissions S."/>
        </authorList>
    </citation>
    <scope>NUCLEOTIDE SEQUENCE [LARGE SCALE GENOMIC DNA]</scope>
    <source>
        <strain evidence="2 3">DSM 2260</strain>
    </source>
</reference>
<evidence type="ECO:0000313" key="3">
    <source>
        <dbReference type="Proteomes" id="UP000198717"/>
    </source>
</evidence>
<dbReference type="EMBL" id="BJVY01000038">
    <property type="protein sequence ID" value="GEL73775.1"/>
    <property type="molecule type" value="Genomic_DNA"/>
</dbReference>
<evidence type="ECO:0000313" key="2">
    <source>
        <dbReference type="EMBL" id="SDE33853.1"/>
    </source>
</evidence>
<proteinExistence type="predicted"/>
<reference evidence="1 4" key="2">
    <citation type="submission" date="2019-07" db="EMBL/GenBank/DDBJ databases">
        <title>Whole genome shotgun sequence of Myxococcus virescens NBRC 100334.</title>
        <authorList>
            <person name="Hosoyama A."/>
            <person name="Uohara A."/>
            <person name="Ohji S."/>
            <person name="Ichikawa N."/>
        </authorList>
    </citation>
    <scope>NUCLEOTIDE SEQUENCE [LARGE SCALE GENOMIC DNA]</scope>
    <source>
        <strain evidence="1 4">NBRC 100334</strain>
    </source>
</reference>
<evidence type="ECO:0000313" key="1">
    <source>
        <dbReference type="EMBL" id="GEL73775.1"/>
    </source>
</evidence>
<dbReference type="Proteomes" id="UP000198717">
    <property type="component" value="Unassembled WGS sequence"/>
</dbReference>
<protein>
    <submittedName>
        <fullName evidence="2">Myxococcus xanthus double-CXXCG motif paralogous family</fullName>
    </submittedName>
</protein>
<name>A0A511HJZ7_9BACT</name>
<dbReference type="NCBIfam" id="TIGR02264">
    <property type="entry name" value="gmx_para_CXXCG"/>
    <property type="match status" value="1"/>
</dbReference>
<dbReference type="Proteomes" id="UP000321224">
    <property type="component" value="Unassembled WGS sequence"/>
</dbReference>